<evidence type="ECO:0000313" key="2">
    <source>
        <dbReference type="Proteomes" id="UP001144347"/>
    </source>
</evidence>
<protein>
    <recommendedName>
        <fullName evidence="3">TonB C-terminal domain-containing protein</fullName>
    </recommendedName>
</protein>
<sequence length="160" mass="18424">MKRMLIIGVLTSLLITNICYAQVIDISKQNLKISIGFKKDYMNNPFIKKAFIFSISVSVNKFGKIDSVYFSKTEGVELKDAMDLNRIKKSVMAEKVFFSQYKNCVVIIPTMALNLNDQYISNQQQLLSEWGGLFPNINKFKNKRVILCKPISFWFVTDVD</sequence>
<evidence type="ECO:0008006" key="3">
    <source>
        <dbReference type="Google" id="ProtNLM"/>
    </source>
</evidence>
<evidence type="ECO:0000313" key="1">
    <source>
        <dbReference type="EMBL" id="MCZ4244564.1"/>
    </source>
</evidence>
<organism evidence="1 2">
    <name type="scientific">Pedobacter punctiformis</name>
    <dbReference type="NCBI Taxonomy" id="3004097"/>
    <lineage>
        <taxon>Bacteria</taxon>
        <taxon>Pseudomonadati</taxon>
        <taxon>Bacteroidota</taxon>
        <taxon>Sphingobacteriia</taxon>
        <taxon>Sphingobacteriales</taxon>
        <taxon>Sphingobacteriaceae</taxon>
        <taxon>Pedobacter</taxon>
    </lineage>
</organism>
<dbReference type="EMBL" id="JAPWGM010000003">
    <property type="protein sequence ID" value="MCZ4244564.1"/>
    <property type="molecule type" value="Genomic_DNA"/>
</dbReference>
<comment type="caution">
    <text evidence="1">The sequence shown here is derived from an EMBL/GenBank/DDBJ whole genome shotgun (WGS) entry which is preliminary data.</text>
</comment>
<reference evidence="1" key="1">
    <citation type="submission" date="2022-12" db="EMBL/GenBank/DDBJ databases">
        <title>Genome sequence of HCMS5-2.</title>
        <authorList>
            <person name="Woo H."/>
        </authorList>
    </citation>
    <scope>NUCLEOTIDE SEQUENCE</scope>
    <source>
        <strain evidence="1">HCMS5-2</strain>
    </source>
</reference>
<gene>
    <name evidence="1" type="ORF">O0955_11160</name>
</gene>
<proteinExistence type="predicted"/>
<name>A0ABT4L9I1_9SPHI</name>
<keyword evidence="2" id="KW-1185">Reference proteome</keyword>
<dbReference type="Proteomes" id="UP001144347">
    <property type="component" value="Unassembled WGS sequence"/>
</dbReference>
<accession>A0ABT4L9I1</accession>
<dbReference type="RefSeq" id="WP_269427628.1">
    <property type="nucleotide sequence ID" value="NZ_JAPWGM010000003.1"/>
</dbReference>